<organism evidence="6 7">
    <name type="scientific">Rhodococcus oryzae</name>
    <dbReference type="NCBI Taxonomy" id="2571143"/>
    <lineage>
        <taxon>Bacteria</taxon>
        <taxon>Bacillati</taxon>
        <taxon>Actinomycetota</taxon>
        <taxon>Actinomycetes</taxon>
        <taxon>Mycobacteriales</taxon>
        <taxon>Nocardiaceae</taxon>
        <taxon>Rhodococcus</taxon>
    </lineage>
</organism>
<protein>
    <submittedName>
        <fullName evidence="6">TetR/AcrR family transcriptional regulator</fullName>
    </submittedName>
</protein>
<reference evidence="6 7" key="1">
    <citation type="submission" date="2019-04" db="EMBL/GenBank/DDBJ databases">
        <title>Rhodococcus oryzae sp. nov., a novel actinomycete isolated from rhizosphere soil of rice (Oryza sativa L.).</title>
        <authorList>
            <person name="Li C."/>
        </authorList>
    </citation>
    <scope>NUCLEOTIDE SEQUENCE [LARGE SCALE GENOMIC DNA]</scope>
    <source>
        <strain evidence="6 7">NEAU-CX67</strain>
    </source>
</reference>
<dbReference type="PANTHER" id="PTHR30055">
    <property type="entry name" value="HTH-TYPE TRANSCRIPTIONAL REGULATOR RUTR"/>
    <property type="match status" value="1"/>
</dbReference>
<dbReference type="Proteomes" id="UP000305109">
    <property type="component" value="Unassembled WGS sequence"/>
</dbReference>
<gene>
    <name evidence="6" type="ORF">FCG67_06565</name>
</gene>
<dbReference type="Pfam" id="PF00440">
    <property type="entry name" value="TetR_N"/>
    <property type="match status" value="1"/>
</dbReference>
<dbReference type="SUPFAM" id="SSF46689">
    <property type="entry name" value="Homeodomain-like"/>
    <property type="match status" value="1"/>
</dbReference>
<comment type="caution">
    <text evidence="6">The sequence shown here is derived from an EMBL/GenBank/DDBJ whole genome shotgun (WGS) entry which is preliminary data.</text>
</comment>
<keyword evidence="2 4" id="KW-0238">DNA-binding</keyword>
<evidence type="ECO:0000256" key="3">
    <source>
        <dbReference type="ARBA" id="ARBA00023163"/>
    </source>
</evidence>
<dbReference type="PANTHER" id="PTHR30055:SF234">
    <property type="entry name" value="HTH-TYPE TRANSCRIPTIONAL REGULATOR BETI"/>
    <property type="match status" value="1"/>
</dbReference>
<sequence length="235" mass="25088">MAGADEPGRDRPAGVRCEICVIETCLYYQFMGRPPKYSNDQILDAASTVLSHGGPAAATAVAIAAELGAPSGSIYHRFPSRDLILATLWVRTIRRFQAGYLEALGDPDLETACAGAVQHVLRWSADHPDDARILLMYNRDDLIAAWPDELGEDLATLNDGVEAAVGLHVMARFGAITPETVGRARLALIDVPYTAVRHSIITGVPIDDWLVDAALAASAAILNSRVAGTNTRGQS</sequence>
<dbReference type="EMBL" id="SUMD01000003">
    <property type="protein sequence ID" value="TJZ79302.1"/>
    <property type="molecule type" value="Genomic_DNA"/>
</dbReference>
<keyword evidence="1" id="KW-0805">Transcription regulation</keyword>
<keyword evidence="7" id="KW-1185">Reference proteome</keyword>
<evidence type="ECO:0000256" key="4">
    <source>
        <dbReference type="PROSITE-ProRule" id="PRU00335"/>
    </source>
</evidence>
<dbReference type="Gene3D" id="1.10.357.10">
    <property type="entry name" value="Tetracycline Repressor, domain 2"/>
    <property type="match status" value="1"/>
</dbReference>
<feature type="DNA-binding region" description="H-T-H motif" evidence="4">
    <location>
        <begin position="59"/>
        <end position="78"/>
    </location>
</feature>
<evidence type="ECO:0000259" key="5">
    <source>
        <dbReference type="PROSITE" id="PS50977"/>
    </source>
</evidence>
<dbReference type="InterPro" id="IPR001647">
    <property type="entry name" value="HTH_TetR"/>
</dbReference>
<evidence type="ECO:0000313" key="7">
    <source>
        <dbReference type="Proteomes" id="UP000305109"/>
    </source>
</evidence>
<dbReference type="PRINTS" id="PR00455">
    <property type="entry name" value="HTHTETR"/>
</dbReference>
<keyword evidence="3" id="KW-0804">Transcription</keyword>
<evidence type="ECO:0000256" key="1">
    <source>
        <dbReference type="ARBA" id="ARBA00023015"/>
    </source>
</evidence>
<feature type="domain" description="HTH tetR-type" evidence="5">
    <location>
        <begin position="36"/>
        <end position="96"/>
    </location>
</feature>
<accession>A0ABY2RLY4</accession>
<proteinExistence type="predicted"/>
<evidence type="ECO:0000313" key="6">
    <source>
        <dbReference type="EMBL" id="TJZ79302.1"/>
    </source>
</evidence>
<dbReference type="RefSeq" id="WP_136908300.1">
    <property type="nucleotide sequence ID" value="NZ_SUMD01000003.1"/>
</dbReference>
<dbReference type="InterPro" id="IPR050109">
    <property type="entry name" value="HTH-type_TetR-like_transc_reg"/>
</dbReference>
<name>A0ABY2RLY4_9NOCA</name>
<dbReference type="InterPro" id="IPR009057">
    <property type="entry name" value="Homeodomain-like_sf"/>
</dbReference>
<dbReference type="PROSITE" id="PS50977">
    <property type="entry name" value="HTH_TETR_2"/>
    <property type="match status" value="1"/>
</dbReference>
<evidence type="ECO:0000256" key="2">
    <source>
        <dbReference type="ARBA" id="ARBA00023125"/>
    </source>
</evidence>